<evidence type="ECO:0000313" key="2">
    <source>
        <dbReference type="EMBL" id="KAH3736320.1"/>
    </source>
</evidence>
<dbReference type="EMBL" id="JAIWYP010000011">
    <property type="protein sequence ID" value="KAH3736320.1"/>
    <property type="molecule type" value="Genomic_DNA"/>
</dbReference>
<reference evidence="2" key="2">
    <citation type="submission" date="2020-11" db="EMBL/GenBank/DDBJ databases">
        <authorList>
            <person name="McCartney M.A."/>
            <person name="Auch B."/>
            <person name="Kono T."/>
            <person name="Mallez S."/>
            <person name="Becker A."/>
            <person name="Gohl D.M."/>
            <person name="Silverstein K.A.T."/>
            <person name="Koren S."/>
            <person name="Bechman K.B."/>
            <person name="Herman A."/>
            <person name="Abrahante J.E."/>
            <person name="Garbe J."/>
        </authorList>
    </citation>
    <scope>NUCLEOTIDE SEQUENCE</scope>
    <source>
        <strain evidence="2">Duluth1</strain>
        <tissue evidence="2">Whole animal</tissue>
    </source>
</reference>
<name>A0A9D4D0C6_DREPO</name>
<dbReference type="AlphaFoldDB" id="A0A9D4D0C6"/>
<keyword evidence="3" id="KW-1185">Reference proteome</keyword>
<reference evidence="2" key="1">
    <citation type="journal article" date="2019" name="bioRxiv">
        <title>The Genome of the Zebra Mussel, Dreissena polymorpha: A Resource for Invasive Species Research.</title>
        <authorList>
            <person name="McCartney M.A."/>
            <person name="Auch B."/>
            <person name="Kono T."/>
            <person name="Mallez S."/>
            <person name="Zhang Y."/>
            <person name="Obille A."/>
            <person name="Becker A."/>
            <person name="Abrahante J.E."/>
            <person name="Garbe J."/>
            <person name="Badalamenti J.P."/>
            <person name="Herman A."/>
            <person name="Mangelson H."/>
            <person name="Liachko I."/>
            <person name="Sullivan S."/>
            <person name="Sone E.D."/>
            <person name="Koren S."/>
            <person name="Silverstein K.A.T."/>
            <person name="Beckman K.B."/>
            <person name="Gohl D.M."/>
        </authorList>
    </citation>
    <scope>NUCLEOTIDE SEQUENCE</scope>
    <source>
        <strain evidence="2">Duluth1</strain>
        <tissue evidence="2">Whole animal</tissue>
    </source>
</reference>
<keyword evidence="1" id="KW-0472">Membrane</keyword>
<proteinExistence type="predicted"/>
<evidence type="ECO:0000313" key="3">
    <source>
        <dbReference type="Proteomes" id="UP000828390"/>
    </source>
</evidence>
<organism evidence="2 3">
    <name type="scientific">Dreissena polymorpha</name>
    <name type="common">Zebra mussel</name>
    <name type="synonym">Mytilus polymorpha</name>
    <dbReference type="NCBI Taxonomy" id="45954"/>
    <lineage>
        <taxon>Eukaryota</taxon>
        <taxon>Metazoa</taxon>
        <taxon>Spiralia</taxon>
        <taxon>Lophotrochozoa</taxon>
        <taxon>Mollusca</taxon>
        <taxon>Bivalvia</taxon>
        <taxon>Autobranchia</taxon>
        <taxon>Heteroconchia</taxon>
        <taxon>Euheterodonta</taxon>
        <taxon>Imparidentia</taxon>
        <taxon>Neoheterodontei</taxon>
        <taxon>Myida</taxon>
        <taxon>Dreissenoidea</taxon>
        <taxon>Dreissenidae</taxon>
        <taxon>Dreissena</taxon>
    </lineage>
</organism>
<gene>
    <name evidence="2" type="ORF">DPMN_042883</name>
</gene>
<evidence type="ECO:0000256" key="1">
    <source>
        <dbReference type="SAM" id="Phobius"/>
    </source>
</evidence>
<protein>
    <submittedName>
        <fullName evidence="2">Uncharacterized protein</fullName>
    </submittedName>
</protein>
<comment type="caution">
    <text evidence="2">The sequence shown here is derived from an EMBL/GenBank/DDBJ whole genome shotgun (WGS) entry which is preliminary data.</text>
</comment>
<dbReference type="Proteomes" id="UP000828390">
    <property type="component" value="Unassembled WGS sequence"/>
</dbReference>
<accession>A0A9D4D0C6</accession>
<sequence length="64" mass="6990">MAILIRISAVLIPSMEKVAPNYLKLSTSGSFSPFIWMSALVLVVLFSMILDLFGLTSTPYAPAR</sequence>
<keyword evidence="1" id="KW-0812">Transmembrane</keyword>
<feature type="transmembrane region" description="Helical" evidence="1">
    <location>
        <begin position="34"/>
        <end position="55"/>
    </location>
</feature>
<keyword evidence="1" id="KW-1133">Transmembrane helix</keyword>